<evidence type="ECO:0000259" key="8">
    <source>
        <dbReference type="PROSITE" id="PS51918"/>
    </source>
</evidence>
<dbReference type="NCBIfam" id="TIGR00010">
    <property type="entry name" value="YchF/TatD family DNA exonuclease"/>
    <property type="match status" value="1"/>
</dbReference>
<gene>
    <name evidence="9" type="ORF">SAMN05444391_1453</name>
</gene>
<dbReference type="Proteomes" id="UP000189810">
    <property type="component" value="Chromosome I"/>
</dbReference>
<dbReference type="NCBIfam" id="TIGR04038">
    <property type="entry name" value="tatD_link_rSAM"/>
    <property type="match status" value="1"/>
</dbReference>
<dbReference type="GO" id="GO:0016788">
    <property type="term" value="F:hydrolase activity, acting on ester bonds"/>
    <property type="evidence" value="ECO:0007669"/>
    <property type="project" value="InterPro"/>
</dbReference>
<evidence type="ECO:0000256" key="3">
    <source>
        <dbReference type="ARBA" id="ARBA00022691"/>
    </source>
</evidence>
<dbReference type="InterPro" id="IPR018228">
    <property type="entry name" value="DNase_TatD-rel_CS"/>
</dbReference>
<name>A0A1M6TGH5_9AQUI</name>
<comment type="cofactor">
    <cofactor evidence="1">
        <name>[4Fe-4S] cluster</name>
        <dbReference type="ChEBI" id="CHEBI:49883"/>
    </cofactor>
</comment>
<dbReference type="InterPro" id="IPR058240">
    <property type="entry name" value="rSAM_sf"/>
</dbReference>
<evidence type="ECO:0000256" key="7">
    <source>
        <dbReference type="ARBA" id="ARBA00023014"/>
    </source>
</evidence>
<dbReference type="SUPFAM" id="SSF102114">
    <property type="entry name" value="Radical SAM enzymes"/>
    <property type="match status" value="1"/>
</dbReference>
<dbReference type="InterPro" id="IPR015991">
    <property type="entry name" value="TatD/YcfH-like"/>
</dbReference>
<dbReference type="PANTHER" id="PTHR46124">
    <property type="entry name" value="D-AMINOACYL-TRNA DEACYLASE"/>
    <property type="match status" value="1"/>
</dbReference>
<dbReference type="RefSeq" id="WP_079654533.1">
    <property type="nucleotide sequence ID" value="NZ_LT670846.1"/>
</dbReference>
<dbReference type="CDD" id="cd01310">
    <property type="entry name" value="TatD_DNAse"/>
    <property type="match status" value="1"/>
</dbReference>
<dbReference type="AlphaFoldDB" id="A0A1M6TGH5"/>
<evidence type="ECO:0000256" key="1">
    <source>
        <dbReference type="ARBA" id="ARBA00001966"/>
    </source>
</evidence>
<dbReference type="SFLD" id="SFLDG01067">
    <property type="entry name" value="SPASM/twitch_domain_containing"/>
    <property type="match status" value="1"/>
</dbReference>
<dbReference type="CDD" id="cd01335">
    <property type="entry name" value="Radical_SAM"/>
    <property type="match status" value="1"/>
</dbReference>
<keyword evidence="4" id="KW-0479">Metal-binding</keyword>
<dbReference type="SFLD" id="SFLDG01111">
    <property type="entry name" value="Uncharacterised_Radical_SAM_Su"/>
    <property type="match status" value="1"/>
</dbReference>
<dbReference type="OrthoDB" id="9810005at2"/>
<dbReference type="InterPro" id="IPR007197">
    <property type="entry name" value="rSAM"/>
</dbReference>
<evidence type="ECO:0000313" key="10">
    <source>
        <dbReference type="Proteomes" id="UP000189810"/>
    </source>
</evidence>
<dbReference type="GO" id="GO:0004536">
    <property type="term" value="F:DNA nuclease activity"/>
    <property type="evidence" value="ECO:0007669"/>
    <property type="project" value="InterPro"/>
</dbReference>
<dbReference type="Pfam" id="PF01026">
    <property type="entry name" value="TatD_DNase"/>
    <property type="match status" value="1"/>
</dbReference>
<dbReference type="EMBL" id="LT670846">
    <property type="protein sequence ID" value="SHK56091.1"/>
    <property type="molecule type" value="Genomic_DNA"/>
</dbReference>
<sequence length="454" mass="52356">MIDTHCHLDLLRKEDLEETLRDQSLEYLITVGYDKKTIQNALKLSGENQKVYCAIGFHPHEADKVKDEDLLWLKDLAQKNPKVRAIGEIGLDYYKNYSDKKNQEDVFRKQIAIARELGLPIVVHSRDAEEDTIRILREERAYEVGGVIHCFTGSYDFMKKAVDLGFYISYSGIITYPNAQALREVVKKTPTNRLLIETDSPFLAPQPVRGKPNKPPYIWHTAKVMASLVENCSLEDIDRLTSSNAKLLFNLGLNGKKGTVTYVINNKLYINLTNKCNLHCVFCQRERERDFWIKGYWVWVDRDPSVEEVISQIDDPKKYEEIVFVGYGEPTLRFEALKAIAKWIKERGGRVRVDTNGLMFHFLPKEKLKELKGLVDVWSVSLNAPDRETYNRICRPVIEDAFDYVVDFIKTALQEGFEVIATAVDYPGVDIERTRQLALSLGAKWRLRHYDVLG</sequence>
<evidence type="ECO:0000256" key="4">
    <source>
        <dbReference type="ARBA" id="ARBA00022723"/>
    </source>
</evidence>
<keyword evidence="7" id="KW-0411">Iron-sulfur</keyword>
<dbReference type="InterPro" id="IPR032466">
    <property type="entry name" value="Metal_Hydrolase"/>
</dbReference>
<dbReference type="Gene3D" id="3.20.20.70">
    <property type="entry name" value="Aldolase class I"/>
    <property type="match status" value="1"/>
</dbReference>
<protein>
    <submittedName>
        <fullName evidence="9">TatD DNase family protein</fullName>
    </submittedName>
</protein>
<dbReference type="STRING" id="381751.SAMN05444391_1453"/>
<dbReference type="InterPro" id="IPR001130">
    <property type="entry name" value="TatD-like"/>
</dbReference>
<dbReference type="Pfam" id="PF04055">
    <property type="entry name" value="Radical_SAM"/>
    <property type="match status" value="1"/>
</dbReference>
<dbReference type="PROSITE" id="PS01091">
    <property type="entry name" value="TATD_3"/>
    <property type="match status" value="1"/>
</dbReference>
<dbReference type="PROSITE" id="PS01137">
    <property type="entry name" value="TATD_1"/>
    <property type="match status" value="1"/>
</dbReference>
<proteinExistence type="inferred from homology"/>
<dbReference type="PROSITE" id="PS01090">
    <property type="entry name" value="TATD_2"/>
    <property type="match status" value="1"/>
</dbReference>
<dbReference type="SUPFAM" id="SSF51556">
    <property type="entry name" value="Metallo-dependent hydrolases"/>
    <property type="match status" value="1"/>
</dbReference>
<dbReference type="GO" id="GO:0005829">
    <property type="term" value="C:cytosol"/>
    <property type="evidence" value="ECO:0007669"/>
    <property type="project" value="TreeGrafter"/>
</dbReference>
<dbReference type="InterPro" id="IPR023821">
    <property type="entry name" value="rSAM_TatD-assoc"/>
</dbReference>
<evidence type="ECO:0000256" key="2">
    <source>
        <dbReference type="ARBA" id="ARBA00009275"/>
    </source>
</evidence>
<dbReference type="Gene3D" id="3.20.20.140">
    <property type="entry name" value="Metal-dependent hydrolases"/>
    <property type="match status" value="1"/>
</dbReference>
<keyword evidence="10" id="KW-1185">Reference proteome</keyword>
<dbReference type="PROSITE" id="PS51918">
    <property type="entry name" value="RADICAL_SAM"/>
    <property type="match status" value="1"/>
</dbReference>
<dbReference type="PANTHER" id="PTHR46124:SF2">
    <property type="entry name" value="D-AMINOACYL-TRNA DEACYLASE"/>
    <property type="match status" value="1"/>
</dbReference>
<dbReference type="GO" id="GO:0046872">
    <property type="term" value="F:metal ion binding"/>
    <property type="evidence" value="ECO:0007669"/>
    <property type="project" value="UniProtKB-KW"/>
</dbReference>
<organism evidence="9 10">
    <name type="scientific">Thermocrinis minervae</name>
    <dbReference type="NCBI Taxonomy" id="381751"/>
    <lineage>
        <taxon>Bacteria</taxon>
        <taxon>Pseudomonadati</taxon>
        <taxon>Aquificota</taxon>
        <taxon>Aquificia</taxon>
        <taxon>Aquificales</taxon>
        <taxon>Aquificaceae</taxon>
        <taxon>Thermocrinis</taxon>
    </lineage>
</organism>
<dbReference type="InterPro" id="IPR013785">
    <property type="entry name" value="Aldolase_TIM"/>
</dbReference>
<dbReference type="SFLD" id="SFLDS00029">
    <property type="entry name" value="Radical_SAM"/>
    <property type="match status" value="1"/>
</dbReference>
<keyword evidence="3" id="KW-0949">S-adenosyl-L-methionine</keyword>
<reference evidence="9 10" key="1">
    <citation type="submission" date="2016-11" db="EMBL/GenBank/DDBJ databases">
        <authorList>
            <person name="Jaros S."/>
            <person name="Januszkiewicz K."/>
            <person name="Wedrychowicz H."/>
        </authorList>
    </citation>
    <scope>NUCLEOTIDE SEQUENCE [LARGE SCALE GENOMIC DNA]</scope>
    <source>
        <strain evidence="9 10">DSM 19557</strain>
    </source>
</reference>
<accession>A0A1M6TGH5</accession>
<dbReference type="FunFam" id="3.20.20.140:FF:000005">
    <property type="entry name" value="TatD family hydrolase"/>
    <property type="match status" value="1"/>
</dbReference>
<keyword evidence="5" id="KW-0378">Hydrolase</keyword>
<dbReference type="GO" id="GO:0051536">
    <property type="term" value="F:iron-sulfur cluster binding"/>
    <property type="evidence" value="ECO:0007669"/>
    <property type="project" value="UniProtKB-KW"/>
</dbReference>
<feature type="domain" description="Radical SAM core" evidence="8">
    <location>
        <begin position="262"/>
        <end position="454"/>
    </location>
</feature>
<evidence type="ECO:0000256" key="5">
    <source>
        <dbReference type="ARBA" id="ARBA00022801"/>
    </source>
</evidence>
<evidence type="ECO:0000313" key="9">
    <source>
        <dbReference type="EMBL" id="SHK56091.1"/>
    </source>
</evidence>
<keyword evidence="6" id="KW-0408">Iron</keyword>
<evidence type="ECO:0000256" key="6">
    <source>
        <dbReference type="ARBA" id="ARBA00023004"/>
    </source>
</evidence>
<comment type="similarity">
    <text evidence="2">Belongs to the metallo-dependent hydrolases superfamily. TatD-type hydrolase family.</text>
</comment>